<keyword evidence="2" id="KW-1185">Reference proteome</keyword>
<gene>
    <name evidence="1" type="ORF">HQ865_17145</name>
</gene>
<sequence length="65" mass="7421">MDETSTRTLNVTANQANVMETDVIALMDADEMVFYHAIRTDLDALQRVPQQHVIDNILNFSKSLR</sequence>
<dbReference type="Proteomes" id="UP000505355">
    <property type="component" value="Chromosome"/>
</dbReference>
<dbReference type="EMBL" id="CP054139">
    <property type="protein sequence ID" value="QKJ31417.1"/>
    <property type="molecule type" value="Genomic_DNA"/>
</dbReference>
<protein>
    <submittedName>
        <fullName evidence="1">Uncharacterized protein</fullName>
    </submittedName>
</protein>
<evidence type="ECO:0000313" key="1">
    <source>
        <dbReference type="EMBL" id="QKJ31417.1"/>
    </source>
</evidence>
<dbReference type="KEGG" id="mmab:HQ865_17145"/>
<reference evidence="1 2" key="1">
    <citation type="submission" date="2020-05" db="EMBL/GenBank/DDBJ databases">
        <title>Mucilaginibacter mali sp. nov.</title>
        <authorList>
            <person name="Kim H.S."/>
            <person name="Lee K.C."/>
            <person name="Suh M.K."/>
            <person name="Kim J.-S."/>
            <person name="Han K.-I."/>
            <person name="Eom M.K."/>
            <person name="Shin Y.K."/>
            <person name="Lee J.-S."/>
        </authorList>
    </citation>
    <scope>NUCLEOTIDE SEQUENCE [LARGE SCALE GENOMIC DNA]</scope>
    <source>
        <strain evidence="1 2">G2-14</strain>
    </source>
</reference>
<proteinExistence type="predicted"/>
<dbReference type="AlphaFoldDB" id="A0A7D4TYK8"/>
<accession>A0A7D4TYK8</accession>
<name>A0A7D4TYK8_9SPHI</name>
<dbReference type="RefSeq" id="WP_173416077.1">
    <property type="nucleotide sequence ID" value="NZ_CP054139.1"/>
</dbReference>
<evidence type="ECO:0000313" key="2">
    <source>
        <dbReference type="Proteomes" id="UP000505355"/>
    </source>
</evidence>
<organism evidence="1 2">
    <name type="scientific">Mucilaginibacter mali</name>
    <dbReference type="NCBI Taxonomy" id="2740462"/>
    <lineage>
        <taxon>Bacteria</taxon>
        <taxon>Pseudomonadati</taxon>
        <taxon>Bacteroidota</taxon>
        <taxon>Sphingobacteriia</taxon>
        <taxon>Sphingobacteriales</taxon>
        <taxon>Sphingobacteriaceae</taxon>
        <taxon>Mucilaginibacter</taxon>
    </lineage>
</organism>